<evidence type="ECO:0000313" key="1">
    <source>
        <dbReference type="Proteomes" id="UP000095283"/>
    </source>
</evidence>
<reference evidence="2" key="1">
    <citation type="submission" date="2016-11" db="UniProtKB">
        <authorList>
            <consortium name="WormBaseParasite"/>
        </authorList>
    </citation>
    <scope>IDENTIFICATION</scope>
</reference>
<dbReference type="InterPro" id="IPR011009">
    <property type="entry name" value="Kinase-like_dom_sf"/>
</dbReference>
<proteinExistence type="predicted"/>
<protein>
    <submittedName>
        <fullName evidence="2">Protein kinase domain-containing protein</fullName>
    </submittedName>
</protein>
<accession>A0A1I7X3Z2</accession>
<dbReference type="AlphaFoldDB" id="A0A1I7X3Z2"/>
<sequence>MSISCIPDSGCPKHNVWSSGFNGSWLIPLYFSCKKYPEGALKKAGATHCCELVDTGRSLGFNYIVMTLVGSSLSELRKSNKVKSKSFSMGCAISIGLQCLEAIQELHNSG</sequence>
<dbReference type="SUPFAM" id="SSF56112">
    <property type="entry name" value="Protein kinase-like (PK-like)"/>
    <property type="match status" value="1"/>
</dbReference>
<keyword evidence="1" id="KW-1185">Reference proteome</keyword>
<dbReference type="Proteomes" id="UP000095283">
    <property type="component" value="Unplaced"/>
</dbReference>
<organism evidence="1 2">
    <name type="scientific">Heterorhabditis bacteriophora</name>
    <name type="common">Entomopathogenic nematode worm</name>
    <dbReference type="NCBI Taxonomy" id="37862"/>
    <lineage>
        <taxon>Eukaryota</taxon>
        <taxon>Metazoa</taxon>
        <taxon>Ecdysozoa</taxon>
        <taxon>Nematoda</taxon>
        <taxon>Chromadorea</taxon>
        <taxon>Rhabditida</taxon>
        <taxon>Rhabditina</taxon>
        <taxon>Rhabditomorpha</taxon>
        <taxon>Strongyloidea</taxon>
        <taxon>Heterorhabditidae</taxon>
        <taxon>Heterorhabditis</taxon>
    </lineage>
</organism>
<dbReference type="WBParaSite" id="Hba_12310">
    <property type="protein sequence ID" value="Hba_12310"/>
    <property type="gene ID" value="Hba_12310"/>
</dbReference>
<name>A0A1I7X3Z2_HETBA</name>
<dbReference type="Gene3D" id="1.10.510.10">
    <property type="entry name" value="Transferase(Phosphotransferase) domain 1"/>
    <property type="match status" value="1"/>
</dbReference>
<evidence type="ECO:0000313" key="2">
    <source>
        <dbReference type="WBParaSite" id="Hba_12310"/>
    </source>
</evidence>